<feature type="signal peptide" evidence="2">
    <location>
        <begin position="1"/>
        <end position="25"/>
    </location>
</feature>
<dbReference type="STRING" id="185761.SAMN05660282_00990"/>
<dbReference type="InterPro" id="IPR039424">
    <property type="entry name" value="SBP_5"/>
</dbReference>
<dbReference type="PANTHER" id="PTHR30290:SF65">
    <property type="entry name" value="MONOACYL PHOSPHATIDYLINOSITOL TETRAMANNOSIDE-BINDING PROTEIN LPQW-RELATED"/>
    <property type="match status" value="1"/>
</dbReference>
<evidence type="ECO:0000256" key="2">
    <source>
        <dbReference type="SAM" id="SignalP"/>
    </source>
</evidence>
<dbReference type="Gene3D" id="3.40.190.10">
    <property type="entry name" value="Periplasmic binding protein-like II"/>
    <property type="match status" value="1"/>
</dbReference>
<dbReference type="InterPro" id="IPR000914">
    <property type="entry name" value="SBP_5_dom"/>
</dbReference>
<feature type="domain" description="Solute-binding protein family 5" evidence="3">
    <location>
        <begin position="123"/>
        <end position="486"/>
    </location>
</feature>
<feature type="region of interest" description="Disordered" evidence="1">
    <location>
        <begin position="26"/>
        <end position="61"/>
    </location>
</feature>
<dbReference type="GO" id="GO:1904680">
    <property type="term" value="F:peptide transmembrane transporter activity"/>
    <property type="evidence" value="ECO:0007669"/>
    <property type="project" value="TreeGrafter"/>
</dbReference>
<reference evidence="4 5" key="1">
    <citation type="submission" date="2016-10" db="EMBL/GenBank/DDBJ databases">
        <authorList>
            <person name="de Groot N.N."/>
        </authorList>
    </citation>
    <scope>NUCLEOTIDE SEQUENCE [LARGE SCALE GENOMIC DNA]</scope>
    <source>
        <strain>J11</strain>
        <strain evidence="5">PG 39</strain>
    </source>
</reference>
<feature type="chain" id="PRO_5039170728" evidence="2">
    <location>
        <begin position="26"/>
        <end position="568"/>
    </location>
</feature>
<dbReference type="OrthoDB" id="7888869at2"/>
<name>A0A1I2RZY6_9CORY</name>
<keyword evidence="5" id="KW-1185">Reference proteome</keyword>
<dbReference type="RefSeq" id="WP_092285013.1">
    <property type="nucleotide sequence ID" value="NZ_FOPJ01000004.1"/>
</dbReference>
<dbReference type="AlphaFoldDB" id="A0A1I2RZY6"/>
<evidence type="ECO:0000256" key="1">
    <source>
        <dbReference type="SAM" id="MobiDB-lite"/>
    </source>
</evidence>
<dbReference type="PROSITE" id="PS51257">
    <property type="entry name" value="PROKAR_LIPOPROTEIN"/>
    <property type="match status" value="1"/>
</dbReference>
<protein>
    <submittedName>
        <fullName evidence="4">Peptide/nickel transport system substrate-binding protein</fullName>
    </submittedName>
</protein>
<proteinExistence type="predicted"/>
<dbReference type="Gene3D" id="3.90.76.10">
    <property type="entry name" value="Dipeptide-binding Protein, Domain 1"/>
    <property type="match status" value="1"/>
</dbReference>
<dbReference type="Pfam" id="PF00496">
    <property type="entry name" value="SBP_bac_5"/>
    <property type="match status" value="1"/>
</dbReference>
<sequence>MTNPSLRRKLIAVLAAGSLALTACGGGNDDAGSKSSDAKGDSGSSSSASQIADYNPKDRDQIKDGGELTLPMSELTEQENVFHADMTRYTRDIWGMYNPVLSLYTPEGEWSANDDYLTDVKDEVKDGKTVVTYTINEKAQYNDGTPITWKDFENTWKYNNGEIEEAVPNSSEGYSQIESVEQGDNERQAVVTYKGAFPWWQTNFDVLLPVQVDSVEAYNTAYLKQLRPEWGAGPFTVGDVDFNSGTVTFVRNDKWWGEPAKLDKITFRQMEDQASINAFKAGEIDATGVSSKDRLEAAKKMGDKAEIRTGQAPFNALIVLNSASESLKDIKVRKAVMESIDRKQLADIRFNGLDYSEDAPGSFILFSSQKHYEDNFGSVVKFDPETAKKDLEDAGYSAGSDGIMEKDGQKLSLNYVVIGENPVIKAMASATQKMLKDVGINVEIQQRPSSDFSKVIKEKQFDIFPMGFSASDPFGATSFGQIYASDSTLNKSGTGSEEFDKKIDEVRQMADGDEQLKRINELEKEAFGFYGIMPTLNGPAITAVKPGLANYGPKMFGQIKIENIGWEK</sequence>
<dbReference type="CDD" id="cd08501">
    <property type="entry name" value="PBP2_Lpqw"/>
    <property type="match status" value="1"/>
</dbReference>
<dbReference type="SUPFAM" id="SSF53850">
    <property type="entry name" value="Periplasmic binding protein-like II"/>
    <property type="match status" value="1"/>
</dbReference>
<organism evidence="4 5">
    <name type="scientific">Corynebacterium spheniscorum</name>
    <dbReference type="NCBI Taxonomy" id="185761"/>
    <lineage>
        <taxon>Bacteria</taxon>
        <taxon>Bacillati</taxon>
        <taxon>Actinomycetota</taxon>
        <taxon>Actinomycetes</taxon>
        <taxon>Mycobacteriales</taxon>
        <taxon>Corynebacteriaceae</taxon>
        <taxon>Corynebacterium</taxon>
    </lineage>
</organism>
<evidence type="ECO:0000259" key="3">
    <source>
        <dbReference type="Pfam" id="PF00496"/>
    </source>
</evidence>
<accession>A0A1I2RZY6</accession>
<dbReference type="EMBL" id="FOPJ01000004">
    <property type="protein sequence ID" value="SFG46245.1"/>
    <property type="molecule type" value="Genomic_DNA"/>
</dbReference>
<dbReference type="GO" id="GO:0015833">
    <property type="term" value="P:peptide transport"/>
    <property type="evidence" value="ECO:0007669"/>
    <property type="project" value="TreeGrafter"/>
</dbReference>
<evidence type="ECO:0000313" key="4">
    <source>
        <dbReference type="EMBL" id="SFG46245.1"/>
    </source>
</evidence>
<dbReference type="PANTHER" id="PTHR30290">
    <property type="entry name" value="PERIPLASMIC BINDING COMPONENT OF ABC TRANSPORTER"/>
    <property type="match status" value="1"/>
</dbReference>
<dbReference type="Proteomes" id="UP000199065">
    <property type="component" value="Unassembled WGS sequence"/>
</dbReference>
<evidence type="ECO:0000313" key="5">
    <source>
        <dbReference type="Proteomes" id="UP000199065"/>
    </source>
</evidence>
<keyword evidence="2" id="KW-0732">Signal</keyword>
<dbReference type="Gene3D" id="3.10.105.10">
    <property type="entry name" value="Dipeptide-binding Protein, Domain 3"/>
    <property type="match status" value="1"/>
</dbReference>
<gene>
    <name evidence="4" type="ORF">SAMN05660282_00990</name>
</gene>